<feature type="transmembrane region" description="Helical" evidence="1">
    <location>
        <begin position="145"/>
        <end position="169"/>
    </location>
</feature>
<proteinExistence type="predicted"/>
<sequence>MCANVSFIARVPEPPRDGDVDFFNEWILCGLLLFSTVFLIHEGLSLVPQFRKAKHRSFARRSLMTRIYLLTEMFLNLFQAMYCLYKLSTYQDDYILTLTFQVFASFTFILTEYFSSVLTTSMVVIAILIQIAPGKRNKKAVRQRILTVFQIVSCIVLLKEASVFSFLFMHLGYPSLPTLILHYHAVQLLPYYMAFHGAALPLLGVAVFVKYLPEKVSWSKLKTSEKKIITQVQILAAVKLAIMINIVTFTYYGASDEAMMSSIVVTDIFLLPCTIRCLEIHTQIRKAFKVKATVSDVPEMKNLYKPFEVSQKSSEISTFPIFSQPTMNILGLLLLVLLAIAAPIAEAGRRFQSSKQCDYQSVCYNGYCYTIDEMFEKFDMKK</sequence>
<keyword evidence="1" id="KW-0812">Transmembrane</keyword>
<keyword evidence="1" id="KW-1133">Transmembrane helix</keyword>
<feature type="transmembrane region" description="Helical" evidence="1">
    <location>
        <begin position="108"/>
        <end position="133"/>
    </location>
</feature>
<feature type="transmembrane region" description="Helical" evidence="1">
    <location>
        <begin position="67"/>
        <end position="88"/>
    </location>
</feature>
<evidence type="ECO:0000313" key="3">
    <source>
        <dbReference type="Proteomes" id="UP000827892"/>
    </source>
</evidence>
<accession>A0AAE9A1H2</accession>
<name>A0AAE9A1H2_CAEBR</name>
<reference evidence="2 3" key="1">
    <citation type="submission" date="2022-02" db="EMBL/GenBank/DDBJ databases">
        <title>Chromosome-level reference genomes for two strains of Caenorhabditis briggsae: an improved platform for comparative genomics.</title>
        <authorList>
            <person name="Stevens L."/>
            <person name="Andersen E.C."/>
        </authorList>
    </citation>
    <scope>NUCLEOTIDE SEQUENCE [LARGE SCALE GENOMIC DNA]</scope>
    <source>
        <strain evidence="2">QX1410_ONT</strain>
        <tissue evidence="2">Whole-organism</tissue>
    </source>
</reference>
<keyword evidence="1" id="KW-0472">Membrane</keyword>
<protein>
    <submittedName>
        <fullName evidence="2">Uncharacterized protein</fullName>
    </submittedName>
</protein>
<dbReference type="AlphaFoldDB" id="A0AAE9A1H2"/>
<feature type="transmembrane region" description="Helical" evidence="1">
    <location>
        <begin position="327"/>
        <end position="345"/>
    </location>
</feature>
<evidence type="ECO:0000256" key="1">
    <source>
        <dbReference type="SAM" id="Phobius"/>
    </source>
</evidence>
<gene>
    <name evidence="2" type="ORF">L3Y34_007286</name>
</gene>
<dbReference type="Proteomes" id="UP000827892">
    <property type="component" value="Chromosome V"/>
</dbReference>
<organism evidence="2 3">
    <name type="scientific">Caenorhabditis briggsae</name>
    <dbReference type="NCBI Taxonomy" id="6238"/>
    <lineage>
        <taxon>Eukaryota</taxon>
        <taxon>Metazoa</taxon>
        <taxon>Ecdysozoa</taxon>
        <taxon>Nematoda</taxon>
        <taxon>Chromadorea</taxon>
        <taxon>Rhabditida</taxon>
        <taxon>Rhabditina</taxon>
        <taxon>Rhabditomorpha</taxon>
        <taxon>Rhabditoidea</taxon>
        <taxon>Rhabditidae</taxon>
        <taxon>Peloderinae</taxon>
        <taxon>Caenorhabditis</taxon>
    </lineage>
</organism>
<dbReference type="EMBL" id="CP090895">
    <property type="protein sequence ID" value="ULT88004.1"/>
    <property type="molecule type" value="Genomic_DNA"/>
</dbReference>
<feature type="transmembrane region" description="Helical" evidence="1">
    <location>
        <begin position="25"/>
        <end position="47"/>
    </location>
</feature>
<evidence type="ECO:0000313" key="2">
    <source>
        <dbReference type="EMBL" id="ULT88004.1"/>
    </source>
</evidence>
<feature type="transmembrane region" description="Helical" evidence="1">
    <location>
        <begin position="232"/>
        <end position="252"/>
    </location>
</feature>
<feature type="transmembrane region" description="Helical" evidence="1">
    <location>
        <begin position="189"/>
        <end position="212"/>
    </location>
</feature>